<dbReference type="WBParaSite" id="Hba_04778">
    <property type="protein sequence ID" value="Hba_04778"/>
    <property type="gene ID" value="Hba_04778"/>
</dbReference>
<evidence type="ECO:0000313" key="2">
    <source>
        <dbReference type="WBParaSite" id="Hba_04778"/>
    </source>
</evidence>
<dbReference type="Proteomes" id="UP000095283">
    <property type="component" value="Unplaced"/>
</dbReference>
<protein>
    <submittedName>
        <fullName evidence="2">Uncharacterized protein</fullName>
    </submittedName>
</protein>
<evidence type="ECO:0000313" key="1">
    <source>
        <dbReference type="Proteomes" id="UP000095283"/>
    </source>
</evidence>
<organism evidence="1 2">
    <name type="scientific">Heterorhabditis bacteriophora</name>
    <name type="common">Entomopathogenic nematode worm</name>
    <dbReference type="NCBI Taxonomy" id="37862"/>
    <lineage>
        <taxon>Eukaryota</taxon>
        <taxon>Metazoa</taxon>
        <taxon>Ecdysozoa</taxon>
        <taxon>Nematoda</taxon>
        <taxon>Chromadorea</taxon>
        <taxon>Rhabditida</taxon>
        <taxon>Rhabditina</taxon>
        <taxon>Rhabditomorpha</taxon>
        <taxon>Strongyloidea</taxon>
        <taxon>Heterorhabditidae</taxon>
        <taxon>Heterorhabditis</taxon>
    </lineage>
</organism>
<keyword evidence="1" id="KW-1185">Reference proteome</keyword>
<proteinExistence type="predicted"/>
<dbReference type="AlphaFoldDB" id="A0A1I7WIF9"/>
<name>A0A1I7WIF9_HETBA</name>
<sequence>MIYYFDSFGLDPPEEIRNYLKGSPEDLPEDSKGFELSTFQILEFGTHHCGYYLQFSFTDSVLSLLIHNFHKPEPNCILFLSNNYCLYNRLLLILSSQHFSLFLYSS</sequence>
<reference evidence="2" key="1">
    <citation type="submission" date="2016-11" db="UniProtKB">
        <authorList>
            <consortium name="WormBaseParasite"/>
        </authorList>
    </citation>
    <scope>IDENTIFICATION</scope>
</reference>
<accession>A0A1I7WIF9</accession>